<feature type="compositionally biased region" description="Polar residues" evidence="1">
    <location>
        <begin position="368"/>
        <end position="385"/>
    </location>
</feature>
<organism evidence="5 6">
    <name type="scientific">Stegastes partitus</name>
    <name type="common">bicolor damselfish</name>
    <dbReference type="NCBI Taxonomy" id="144197"/>
    <lineage>
        <taxon>Eukaryota</taxon>
        <taxon>Metazoa</taxon>
        <taxon>Chordata</taxon>
        <taxon>Craniata</taxon>
        <taxon>Vertebrata</taxon>
        <taxon>Euteleostomi</taxon>
        <taxon>Actinopterygii</taxon>
        <taxon>Neopterygii</taxon>
        <taxon>Teleostei</taxon>
        <taxon>Neoteleostei</taxon>
        <taxon>Acanthomorphata</taxon>
        <taxon>Ovalentaria</taxon>
        <taxon>Pomacentridae</taxon>
        <taxon>Stegastes</taxon>
    </lineage>
</organism>
<evidence type="ECO:0000256" key="3">
    <source>
        <dbReference type="SAM" id="SignalP"/>
    </source>
</evidence>
<dbReference type="AlphaFoldDB" id="A0A9Y4JXN5"/>
<dbReference type="RefSeq" id="XP_008278821.1">
    <property type="nucleotide sequence ID" value="XM_008280599.1"/>
</dbReference>
<dbReference type="Pfam" id="PF01108">
    <property type="entry name" value="Tissue_fac"/>
    <property type="match status" value="1"/>
</dbReference>
<gene>
    <name evidence="6" type="primary">ifnlr1</name>
</gene>
<dbReference type="GO" id="GO:0004896">
    <property type="term" value="F:cytokine receptor activity"/>
    <property type="evidence" value="ECO:0007669"/>
    <property type="project" value="TreeGrafter"/>
</dbReference>
<evidence type="ECO:0000256" key="1">
    <source>
        <dbReference type="SAM" id="MobiDB-lite"/>
    </source>
</evidence>
<dbReference type="GO" id="GO:0005886">
    <property type="term" value="C:plasma membrane"/>
    <property type="evidence" value="ECO:0007669"/>
    <property type="project" value="TreeGrafter"/>
</dbReference>
<dbReference type="Proteomes" id="UP000694891">
    <property type="component" value="Unplaced"/>
</dbReference>
<evidence type="ECO:0000313" key="5">
    <source>
        <dbReference type="Proteomes" id="UP000694891"/>
    </source>
</evidence>
<feature type="region of interest" description="Disordered" evidence="1">
    <location>
        <begin position="368"/>
        <end position="408"/>
    </location>
</feature>
<dbReference type="InterPro" id="IPR050650">
    <property type="entry name" value="Type-II_Cytokine-TF_Rcpt"/>
</dbReference>
<reference evidence="6" key="1">
    <citation type="submission" date="2025-08" db="UniProtKB">
        <authorList>
            <consortium name="RefSeq"/>
        </authorList>
    </citation>
    <scope>IDENTIFICATION</scope>
</reference>
<dbReference type="InterPro" id="IPR036116">
    <property type="entry name" value="FN3_sf"/>
</dbReference>
<dbReference type="Gene3D" id="2.60.40.10">
    <property type="entry name" value="Immunoglobulins"/>
    <property type="match status" value="1"/>
</dbReference>
<feature type="domain" description="Fibronectin type-III" evidence="4">
    <location>
        <begin position="25"/>
        <end position="94"/>
    </location>
</feature>
<keyword evidence="5" id="KW-1185">Reference proteome</keyword>
<dbReference type="PANTHER" id="PTHR20859">
    <property type="entry name" value="INTERFERON/INTERLEUKIN RECEPTOR"/>
    <property type="match status" value="1"/>
</dbReference>
<proteinExistence type="predicted"/>
<feature type="signal peptide" evidence="3">
    <location>
        <begin position="1"/>
        <end position="20"/>
    </location>
</feature>
<evidence type="ECO:0000256" key="2">
    <source>
        <dbReference type="SAM" id="Phobius"/>
    </source>
</evidence>
<evidence type="ECO:0000313" key="6">
    <source>
        <dbReference type="RefSeq" id="XP_008278821.1"/>
    </source>
</evidence>
<evidence type="ECO:0000259" key="4">
    <source>
        <dbReference type="Pfam" id="PF01108"/>
    </source>
</evidence>
<dbReference type="InterPro" id="IPR003961">
    <property type="entry name" value="FN3_dom"/>
</dbReference>
<dbReference type="PANTHER" id="PTHR20859:SF53">
    <property type="entry name" value="INTERLEUKIN-22 RECEPTOR SUBUNIT ALPHA-1"/>
    <property type="match status" value="1"/>
</dbReference>
<dbReference type="InterPro" id="IPR013783">
    <property type="entry name" value="Ig-like_fold"/>
</dbReference>
<sequence length="594" mass="65590">MKMWSVNVMILLLFCYACLATDKIEVRFVSRNFHNVLHWDAFPGQKVLYSVEYKSDAEGKDFKKKAQCQNIPDRSCDLTDETPSLHDVHYWARVCVNGSICGCTWRFKPLAETALGAPILFTYTTASSLYVNVTLPLGPHGVSIEDTITKSKNGSSKAIALYTLKITRPEWAAQVIHSRSKQFIIDLKNKETEYCGNVTYRLTSHWGRPESESQPFCTTLQDDSQLLQWVLMSAAVLAAVIIISVVCMCNYVKGGKPKSMPQALVTTSGTCKVLEFPDRNRIISEINLCTQTNQTIYAKIQVQPSAPSPGFEDYFPHDIPFHPWPVSSGSSVGTGAGRIAANPEDTSAQSSDIYSAVAVHVPAEENDSFQQATTEDRGNSPTSLCPSDESWSKEGMHSKPISRGESPLSDFDICESSPISQLLLNTVRDHNGQLMLPLLTFSSQSSADDTKSPVNPERKLLLSDLIDSTDGPSLASLQCFDSSEWSDSGCDDSTVNTPTHPYCNSHYFPSQTVVSDFHQGCQSTPCSDAILESGYKQNWMPAIPCGPTATEHCDYKRTSYVQNWTGEGEDSEGKDGVEISRQLLLGSWKIQIQE</sequence>
<keyword evidence="2" id="KW-1133">Transmembrane helix</keyword>
<name>A0A9Y4JXN5_9TELE</name>
<keyword evidence="3" id="KW-0732">Signal</keyword>
<accession>A0A9Y4JXN5</accession>
<feature type="transmembrane region" description="Helical" evidence="2">
    <location>
        <begin position="226"/>
        <end position="252"/>
    </location>
</feature>
<keyword evidence="2" id="KW-0472">Membrane</keyword>
<keyword evidence="2" id="KW-0812">Transmembrane</keyword>
<dbReference type="CTD" id="163702"/>
<dbReference type="SUPFAM" id="SSF49265">
    <property type="entry name" value="Fibronectin type III"/>
    <property type="match status" value="1"/>
</dbReference>
<keyword evidence="6" id="KW-0675">Receptor</keyword>
<protein>
    <submittedName>
        <fullName evidence="6">Interferon lambda receptor 1</fullName>
    </submittedName>
</protein>
<feature type="chain" id="PRO_5041267856" evidence="3">
    <location>
        <begin position="21"/>
        <end position="594"/>
    </location>
</feature>